<accession>A0A8J3U4I7</accession>
<dbReference type="SUPFAM" id="SSF56349">
    <property type="entry name" value="DNA breaking-rejoining enzymes"/>
    <property type="match status" value="1"/>
</dbReference>
<dbReference type="GO" id="GO:0015074">
    <property type="term" value="P:DNA integration"/>
    <property type="evidence" value="ECO:0007669"/>
    <property type="project" value="InterPro"/>
</dbReference>
<evidence type="ECO:0000256" key="1">
    <source>
        <dbReference type="ARBA" id="ARBA00008857"/>
    </source>
</evidence>
<reference evidence="7 8" key="1">
    <citation type="submission" date="2021-01" db="EMBL/GenBank/DDBJ databases">
        <title>Whole genome shotgun sequence of Planotetraspora phitsanulokensis NBRC 104273.</title>
        <authorList>
            <person name="Komaki H."/>
            <person name="Tamura T."/>
        </authorList>
    </citation>
    <scope>NUCLEOTIDE SEQUENCE [LARGE SCALE GENOMIC DNA]</scope>
    <source>
        <strain evidence="7 8">NBRC 104273</strain>
    </source>
</reference>
<dbReference type="PANTHER" id="PTHR30349">
    <property type="entry name" value="PHAGE INTEGRASE-RELATED"/>
    <property type="match status" value="1"/>
</dbReference>
<dbReference type="PANTHER" id="PTHR30349:SF41">
    <property type="entry name" value="INTEGRASE_RECOMBINASE PROTEIN MJ0367-RELATED"/>
    <property type="match status" value="1"/>
</dbReference>
<dbReference type="InterPro" id="IPR050090">
    <property type="entry name" value="Tyrosine_recombinase_XerCD"/>
</dbReference>
<sequence length="358" mass="40725">MALAAVRDLRESRVPATAEELADFETDVFAGFVLARASSGLSDLTIQRDGSNLEQIRRWFGRPLWELEPADVDRYLGAVHRGAAPSTRSGKAQTLSIFFEYLELRHKVELYNLTGRAIESPLDEMNRPRGGHQGRIRIPPTAEEVERLFAGWREDLVSCRKFATSARNYTALRLITDVGLRINETRHLDIHDVKWKLGRFGKLHVRKGKGAHGSGPKERVVPLINDADTSLRWYVEDVWGAFGDDHTRHGAPLFPSERKNAAGGNRRISDDRLRASLEEVVERHLPAWAGRLSPHVLRHFCASQLYTTGMDLMAVQELLGHQWVVTTMRYIHPHRTHVEDAWVAADKRAQRRLEGLFR</sequence>
<dbReference type="Gene3D" id="1.10.443.10">
    <property type="entry name" value="Intergrase catalytic core"/>
    <property type="match status" value="1"/>
</dbReference>
<evidence type="ECO:0000256" key="4">
    <source>
        <dbReference type="PROSITE-ProRule" id="PRU01248"/>
    </source>
</evidence>
<evidence type="ECO:0000256" key="3">
    <source>
        <dbReference type="ARBA" id="ARBA00023172"/>
    </source>
</evidence>
<dbReference type="PROSITE" id="PS51898">
    <property type="entry name" value="TYR_RECOMBINASE"/>
    <property type="match status" value="1"/>
</dbReference>
<dbReference type="Proteomes" id="UP000622547">
    <property type="component" value="Unassembled WGS sequence"/>
</dbReference>
<dbReference type="RefSeq" id="WP_204073721.1">
    <property type="nucleotide sequence ID" value="NZ_BAABHI010000013.1"/>
</dbReference>
<dbReference type="GO" id="GO:0003677">
    <property type="term" value="F:DNA binding"/>
    <property type="evidence" value="ECO:0007669"/>
    <property type="project" value="UniProtKB-UniRule"/>
</dbReference>
<comment type="caution">
    <text evidence="7">The sequence shown here is derived from an EMBL/GenBank/DDBJ whole genome shotgun (WGS) entry which is preliminary data.</text>
</comment>
<feature type="domain" description="Core-binding (CB)" evidence="6">
    <location>
        <begin position="15"/>
        <end position="103"/>
    </location>
</feature>
<proteinExistence type="inferred from homology"/>
<dbReference type="InterPro" id="IPR011010">
    <property type="entry name" value="DNA_brk_join_enz"/>
</dbReference>
<organism evidence="7 8">
    <name type="scientific">Planotetraspora phitsanulokensis</name>
    <dbReference type="NCBI Taxonomy" id="575192"/>
    <lineage>
        <taxon>Bacteria</taxon>
        <taxon>Bacillati</taxon>
        <taxon>Actinomycetota</taxon>
        <taxon>Actinomycetes</taxon>
        <taxon>Streptosporangiales</taxon>
        <taxon>Streptosporangiaceae</taxon>
        <taxon>Planotetraspora</taxon>
    </lineage>
</organism>
<evidence type="ECO:0000259" key="6">
    <source>
        <dbReference type="PROSITE" id="PS51900"/>
    </source>
</evidence>
<keyword evidence="8" id="KW-1185">Reference proteome</keyword>
<protein>
    <recommendedName>
        <fullName evidence="9">Site-specific recombinase XerD</fullName>
    </recommendedName>
</protein>
<dbReference type="InterPro" id="IPR010998">
    <property type="entry name" value="Integrase_recombinase_N"/>
</dbReference>
<dbReference type="Pfam" id="PF00589">
    <property type="entry name" value="Phage_integrase"/>
    <property type="match status" value="1"/>
</dbReference>
<keyword evidence="2 4" id="KW-0238">DNA-binding</keyword>
<evidence type="ECO:0000259" key="5">
    <source>
        <dbReference type="PROSITE" id="PS51898"/>
    </source>
</evidence>
<dbReference type="InterPro" id="IPR002104">
    <property type="entry name" value="Integrase_catalytic"/>
</dbReference>
<dbReference type="PROSITE" id="PS51900">
    <property type="entry name" value="CB"/>
    <property type="match status" value="1"/>
</dbReference>
<name>A0A8J3U4I7_9ACTN</name>
<dbReference type="AlphaFoldDB" id="A0A8J3U4I7"/>
<evidence type="ECO:0000256" key="2">
    <source>
        <dbReference type="ARBA" id="ARBA00023125"/>
    </source>
</evidence>
<dbReference type="EMBL" id="BOOP01000011">
    <property type="protein sequence ID" value="GII38080.1"/>
    <property type="molecule type" value="Genomic_DNA"/>
</dbReference>
<gene>
    <name evidence="7" type="ORF">Pph01_30830</name>
</gene>
<dbReference type="GO" id="GO:0006310">
    <property type="term" value="P:DNA recombination"/>
    <property type="evidence" value="ECO:0007669"/>
    <property type="project" value="UniProtKB-KW"/>
</dbReference>
<keyword evidence="3" id="KW-0233">DNA recombination</keyword>
<dbReference type="InterPro" id="IPR013762">
    <property type="entry name" value="Integrase-like_cat_sf"/>
</dbReference>
<feature type="domain" description="Tyr recombinase" evidence="5">
    <location>
        <begin position="135"/>
        <end position="343"/>
    </location>
</feature>
<dbReference type="InterPro" id="IPR044068">
    <property type="entry name" value="CB"/>
</dbReference>
<comment type="similarity">
    <text evidence="1">Belongs to the 'phage' integrase family.</text>
</comment>
<evidence type="ECO:0008006" key="9">
    <source>
        <dbReference type="Google" id="ProtNLM"/>
    </source>
</evidence>
<dbReference type="Gene3D" id="1.10.150.130">
    <property type="match status" value="1"/>
</dbReference>
<evidence type="ECO:0000313" key="7">
    <source>
        <dbReference type="EMBL" id="GII38080.1"/>
    </source>
</evidence>
<dbReference type="CDD" id="cd00397">
    <property type="entry name" value="DNA_BRE_C"/>
    <property type="match status" value="1"/>
</dbReference>
<evidence type="ECO:0000313" key="8">
    <source>
        <dbReference type="Proteomes" id="UP000622547"/>
    </source>
</evidence>